<proteinExistence type="predicted"/>
<comment type="caution">
    <text evidence="4">The sequence shown here is derived from an EMBL/GenBank/DDBJ whole genome shotgun (WGS) entry which is preliminary data.</text>
</comment>
<dbReference type="Proteomes" id="UP000277579">
    <property type="component" value="Unassembled WGS sequence"/>
</dbReference>
<name>A0A495ML05_9FLAO</name>
<gene>
    <name evidence="4" type="ORF">CLV94_1702</name>
</gene>
<dbReference type="GO" id="GO:0003677">
    <property type="term" value="F:DNA binding"/>
    <property type="evidence" value="ECO:0007669"/>
    <property type="project" value="UniProtKB-UniRule"/>
</dbReference>
<dbReference type="Pfam" id="PF00440">
    <property type="entry name" value="TetR_N"/>
    <property type="match status" value="1"/>
</dbReference>
<feature type="domain" description="HTH tetR-type" evidence="3">
    <location>
        <begin position="12"/>
        <end position="72"/>
    </location>
</feature>
<dbReference type="EMBL" id="RBLC01000001">
    <property type="protein sequence ID" value="RKS26637.1"/>
    <property type="molecule type" value="Genomic_DNA"/>
</dbReference>
<organism evidence="4 5">
    <name type="scientific">Flavobacterium endophyticum</name>
    <dbReference type="NCBI Taxonomy" id="1540163"/>
    <lineage>
        <taxon>Bacteria</taxon>
        <taxon>Pseudomonadati</taxon>
        <taxon>Bacteroidota</taxon>
        <taxon>Flavobacteriia</taxon>
        <taxon>Flavobacteriales</taxon>
        <taxon>Flavobacteriaceae</taxon>
        <taxon>Flavobacterium</taxon>
    </lineage>
</organism>
<evidence type="ECO:0000259" key="3">
    <source>
        <dbReference type="PROSITE" id="PS50977"/>
    </source>
</evidence>
<keyword evidence="1 2" id="KW-0238">DNA-binding</keyword>
<keyword evidence="5" id="KW-1185">Reference proteome</keyword>
<dbReference type="AlphaFoldDB" id="A0A495ML05"/>
<sequence length="202" mass="24002">MLNTMYIKNKDEATEELIKNTAKRLFFGEGKFNATTQEIADAAGVNRTLINYYFRSRDKLFEIVFSDAQDKEQQRTESIIFSELPFKAKIEEFIDDSFVMAKEYPYMEIYLVTQFNQGCYFKDEEGMERMLKKFYEELNIEMSKGTIEKMEPIQFIINMVSLISFPISMRPLFQRTMRLTDAEYEKILDDRKEIIMNTLFGK</sequence>
<feature type="DNA-binding region" description="H-T-H motif" evidence="2">
    <location>
        <begin position="35"/>
        <end position="54"/>
    </location>
</feature>
<dbReference type="InterPro" id="IPR009057">
    <property type="entry name" value="Homeodomain-like_sf"/>
</dbReference>
<evidence type="ECO:0000313" key="4">
    <source>
        <dbReference type="EMBL" id="RKS26637.1"/>
    </source>
</evidence>
<dbReference type="SUPFAM" id="SSF46689">
    <property type="entry name" value="Homeodomain-like"/>
    <property type="match status" value="1"/>
</dbReference>
<reference evidence="4 5" key="1">
    <citation type="submission" date="2018-10" db="EMBL/GenBank/DDBJ databases">
        <title>Genomic Encyclopedia of Archaeal and Bacterial Type Strains, Phase II (KMG-II): from individual species to whole genera.</title>
        <authorList>
            <person name="Goeker M."/>
        </authorList>
    </citation>
    <scope>NUCLEOTIDE SEQUENCE [LARGE SCALE GENOMIC DNA]</scope>
    <source>
        <strain evidence="4 5">DSM 29537</strain>
    </source>
</reference>
<dbReference type="InterPro" id="IPR050109">
    <property type="entry name" value="HTH-type_TetR-like_transc_reg"/>
</dbReference>
<evidence type="ECO:0000313" key="5">
    <source>
        <dbReference type="Proteomes" id="UP000277579"/>
    </source>
</evidence>
<evidence type="ECO:0000256" key="2">
    <source>
        <dbReference type="PROSITE-ProRule" id="PRU00335"/>
    </source>
</evidence>
<evidence type="ECO:0000256" key="1">
    <source>
        <dbReference type="ARBA" id="ARBA00023125"/>
    </source>
</evidence>
<dbReference type="PANTHER" id="PTHR30328">
    <property type="entry name" value="TRANSCRIPTIONAL REPRESSOR"/>
    <property type="match status" value="1"/>
</dbReference>
<accession>A0A495ML05</accession>
<protein>
    <submittedName>
        <fullName evidence="4">AcrR family transcriptional regulator</fullName>
    </submittedName>
</protein>
<dbReference type="Gene3D" id="1.10.357.10">
    <property type="entry name" value="Tetracycline Repressor, domain 2"/>
    <property type="match status" value="1"/>
</dbReference>
<dbReference type="PROSITE" id="PS50977">
    <property type="entry name" value="HTH_TETR_2"/>
    <property type="match status" value="1"/>
</dbReference>
<dbReference type="PANTHER" id="PTHR30328:SF54">
    <property type="entry name" value="HTH-TYPE TRANSCRIPTIONAL REPRESSOR SCO4008"/>
    <property type="match status" value="1"/>
</dbReference>
<dbReference type="InterPro" id="IPR001647">
    <property type="entry name" value="HTH_TetR"/>
</dbReference>